<dbReference type="Pfam" id="PF02630">
    <property type="entry name" value="SCO1-SenC"/>
    <property type="match status" value="1"/>
</dbReference>
<feature type="transmembrane region" description="Helical" evidence="3">
    <location>
        <begin position="7"/>
        <end position="27"/>
    </location>
</feature>
<dbReference type="PANTHER" id="PTHR12151">
    <property type="entry name" value="ELECTRON TRANSPORT PROTIN SCO1/SENC FAMILY MEMBER"/>
    <property type="match status" value="1"/>
</dbReference>
<name>A0A3B0VZA0_9ZZZZ</name>
<comment type="similarity">
    <text evidence="1">Belongs to the SCO1/2 family.</text>
</comment>
<protein>
    <submittedName>
        <fullName evidence="5">Cytochrome oxidase biogenesis protein Sco1/SenC/PrrC, thiol-disulfide reductase involved in Cu(I) insertion into CoxII Cu(A) center</fullName>
    </submittedName>
</protein>
<dbReference type="Gene3D" id="3.40.30.10">
    <property type="entry name" value="Glutaredoxin"/>
    <property type="match status" value="1"/>
</dbReference>
<accession>A0A3B0VZA0</accession>
<keyword evidence="3" id="KW-1133">Transmembrane helix</keyword>
<gene>
    <name evidence="5" type="ORF">MNBD_GAMMA04-1709</name>
</gene>
<dbReference type="SUPFAM" id="SSF52833">
    <property type="entry name" value="Thioredoxin-like"/>
    <property type="match status" value="1"/>
</dbReference>
<keyword evidence="3" id="KW-0812">Transmembrane</keyword>
<dbReference type="CDD" id="cd02968">
    <property type="entry name" value="SCO"/>
    <property type="match status" value="1"/>
</dbReference>
<keyword evidence="3" id="KW-0472">Membrane</keyword>
<dbReference type="AlphaFoldDB" id="A0A3B0VZA0"/>
<dbReference type="PROSITE" id="PS51352">
    <property type="entry name" value="THIOREDOXIN_2"/>
    <property type="match status" value="1"/>
</dbReference>
<dbReference type="InterPro" id="IPR003782">
    <property type="entry name" value="SCO1/SenC"/>
</dbReference>
<reference evidence="5" key="1">
    <citation type="submission" date="2018-06" db="EMBL/GenBank/DDBJ databases">
        <authorList>
            <person name="Zhirakovskaya E."/>
        </authorList>
    </citation>
    <scope>NUCLEOTIDE SEQUENCE</scope>
</reference>
<dbReference type="FunFam" id="3.40.30.10:FF:000013">
    <property type="entry name" value="Blast:Protein SCO1 homolog, mitochondrial"/>
    <property type="match status" value="1"/>
</dbReference>
<sequence>MTNRKKIIIFTLITTLIAISVLFIIFLQKPFHSSTSTSKGILAEAPAGGNFTLTSINGKKSLIDFKGKLVLLYFGYTYCPDICPTDLGNLAMAYRGLNEKEKSHVQILFVTVDPERDTATRMGEYTRYFDANIIGLTGTNQDIATVARQYGVVYMKAPNKIEHNLAKEASQQNNQHYTVDHSAFTYIIDPTGQLQTQIAHATSPKHIQQLIRDFLRTF</sequence>
<dbReference type="InterPro" id="IPR036249">
    <property type="entry name" value="Thioredoxin-like_sf"/>
</dbReference>
<evidence type="ECO:0000256" key="1">
    <source>
        <dbReference type="ARBA" id="ARBA00010996"/>
    </source>
</evidence>
<feature type="domain" description="Thioredoxin" evidence="4">
    <location>
        <begin position="42"/>
        <end position="218"/>
    </location>
</feature>
<proteinExistence type="inferred from homology"/>
<evidence type="ECO:0000313" key="5">
    <source>
        <dbReference type="EMBL" id="VAW48978.1"/>
    </source>
</evidence>
<evidence type="ECO:0000256" key="3">
    <source>
        <dbReference type="SAM" id="Phobius"/>
    </source>
</evidence>
<dbReference type="PANTHER" id="PTHR12151:SF25">
    <property type="entry name" value="LINALOOL DEHYDRATASE_ISOMERASE DOMAIN-CONTAINING PROTEIN"/>
    <property type="match status" value="1"/>
</dbReference>
<evidence type="ECO:0000256" key="2">
    <source>
        <dbReference type="ARBA" id="ARBA00023008"/>
    </source>
</evidence>
<dbReference type="EMBL" id="UOFB01000311">
    <property type="protein sequence ID" value="VAW48978.1"/>
    <property type="molecule type" value="Genomic_DNA"/>
</dbReference>
<organism evidence="5">
    <name type="scientific">hydrothermal vent metagenome</name>
    <dbReference type="NCBI Taxonomy" id="652676"/>
    <lineage>
        <taxon>unclassified sequences</taxon>
        <taxon>metagenomes</taxon>
        <taxon>ecological metagenomes</taxon>
    </lineage>
</organism>
<keyword evidence="2" id="KW-0186">Copper</keyword>
<evidence type="ECO:0000259" key="4">
    <source>
        <dbReference type="PROSITE" id="PS51352"/>
    </source>
</evidence>
<dbReference type="InterPro" id="IPR013766">
    <property type="entry name" value="Thioredoxin_domain"/>
</dbReference>